<feature type="transmembrane region" description="Helical" evidence="1">
    <location>
        <begin position="986"/>
        <end position="1013"/>
    </location>
</feature>
<protein>
    <submittedName>
        <fullName evidence="2">Acriflavine resistance protein B</fullName>
    </submittedName>
</protein>
<dbReference type="InterPro" id="IPR001036">
    <property type="entry name" value="Acrflvin-R"/>
</dbReference>
<evidence type="ECO:0000256" key="1">
    <source>
        <dbReference type="SAM" id="Phobius"/>
    </source>
</evidence>
<feature type="transmembrane region" description="Helical" evidence="1">
    <location>
        <begin position="337"/>
        <end position="370"/>
    </location>
</feature>
<feature type="transmembrane region" description="Helical" evidence="1">
    <location>
        <begin position="426"/>
        <end position="448"/>
    </location>
</feature>
<dbReference type="Gene3D" id="3.30.70.1430">
    <property type="entry name" value="Multidrug efflux transporter AcrB pore domain"/>
    <property type="match status" value="2"/>
</dbReference>
<dbReference type="InterPro" id="IPR027463">
    <property type="entry name" value="AcrB_DN_DC_subdom"/>
</dbReference>
<organism evidence="2 3">
    <name type="scientific">Pseudoalteromonas rubra</name>
    <dbReference type="NCBI Taxonomy" id="43658"/>
    <lineage>
        <taxon>Bacteria</taxon>
        <taxon>Pseudomonadati</taxon>
        <taxon>Pseudomonadota</taxon>
        <taxon>Gammaproteobacteria</taxon>
        <taxon>Alteromonadales</taxon>
        <taxon>Pseudoalteromonadaceae</taxon>
        <taxon>Pseudoalteromonas</taxon>
    </lineage>
</organism>
<dbReference type="PANTHER" id="PTHR32063:SF33">
    <property type="entry name" value="RND SUPERFAMILY EFFLUX PUMP PERMEASE COMPONENT"/>
    <property type="match status" value="1"/>
</dbReference>
<keyword evidence="3" id="KW-1185">Reference proteome</keyword>
<reference evidence="2 3" key="1">
    <citation type="journal article" date="2015" name="BMC Genomics">
        <title>Genome mining reveals unlocked bioactive potential of marine Gram-negative bacteria.</title>
        <authorList>
            <person name="Machado H."/>
            <person name="Sonnenschein E.C."/>
            <person name="Melchiorsen J."/>
            <person name="Gram L."/>
        </authorList>
    </citation>
    <scope>NUCLEOTIDE SEQUENCE [LARGE SCALE GENOMIC DNA]</scope>
    <source>
        <strain evidence="2 3">S2471</strain>
    </source>
</reference>
<feature type="transmembrane region" description="Helical" evidence="1">
    <location>
        <begin position="957"/>
        <end position="974"/>
    </location>
</feature>
<comment type="caution">
    <text evidence="2">The sequence shown here is derived from an EMBL/GenBank/DDBJ whole genome shotgun (WGS) entry which is preliminary data.</text>
</comment>
<dbReference type="SUPFAM" id="SSF82693">
    <property type="entry name" value="Multidrug efflux transporter AcrB pore domain, PN1, PN2, PC1 and PC2 subdomains"/>
    <property type="match status" value="2"/>
</dbReference>
<dbReference type="PANTHER" id="PTHR32063">
    <property type="match status" value="1"/>
</dbReference>
<dbReference type="RefSeq" id="WP_046004512.1">
    <property type="nucleotide sequence ID" value="NZ_JXYA01000016.1"/>
</dbReference>
<dbReference type="Proteomes" id="UP000033452">
    <property type="component" value="Unassembled WGS sequence"/>
</dbReference>
<accession>A0A0F4QSK9</accession>
<dbReference type="PATRIC" id="fig|43658.5.peg.1770"/>
<keyword evidence="1" id="KW-1133">Transmembrane helix</keyword>
<dbReference type="PRINTS" id="PR00702">
    <property type="entry name" value="ACRIFLAVINRP"/>
</dbReference>
<keyword evidence="1" id="KW-0812">Transmembrane</keyword>
<feature type="transmembrane region" description="Helical" evidence="1">
    <location>
        <begin position="382"/>
        <end position="405"/>
    </location>
</feature>
<dbReference type="GO" id="GO:0005886">
    <property type="term" value="C:plasma membrane"/>
    <property type="evidence" value="ECO:0007669"/>
    <property type="project" value="TreeGrafter"/>
</dbReference>
<dbReference type="Pfam" id="PF00873">
    <property type="entry name" value="ACR_tran"/>
    <property type="match status" value="1"/>
</dbReference>
<gene>
    <name evidence="2" type="ORF">TW77_08430</name>
</gene>
<dbReference type="Gene3D" id="1.20.1640.10">
    <property type="entry name" value="Multidrug efflux transporter AcrB transmembrane domain"/>
    <property type="match status" value="2"/>
</dbReference>
<feature type="transmembrane region" description="Helical" evidence="1">
    <location>
        <begin position="454"/>
        <end position="477"/>
    </location>
</feature>
<dbReference type="OrthoDB" id="5287122at2"/>
<dbReference type="AlphaFoldDB" id="A0A0F4QSK9"/>
<feature type="transmembrane region" description="Helical" evidence="1">
    <location>
        <begin position="909"/>
        <end position="929"/>
    </location>
</feature>
<dbReference type="GO" id="GO:0042910">
    <property type="term" value="F:xenobiotic transmembrane transporter activity"/>
    <property type="evidence" value="ECO:0007669"/>
    <property type="project" value="TreeGrafter"/>
</dbReference>
<dbReference type="Gene3D" id="3.30.2090.10">
    <property type="entry name" value="Multidrug efflux transporter AcrB TolC docking domain, DN and DC subdomains"/>
    <property type="match status" value="2"/>
</dbReference>
<dbReference type="EMBL" id="JXYA01000016">
    <property type="protein sequence ID" value="KJZ10235.1"/>
    <property type="molecule type" value="Genomic_DNA"/>
</dbReference>
<name>A0A0F4QSK9_9GAMM</name>
<keyword evidence="1" id="KW-0472">Membrane</keyword>
<feature type="transmembrane region" description="Helical" evidence="1">
    <location>
        <begin position="883"/>
        <end position="903"/>
    </location>
</feature>
<proteinExistence type="predicted"/>
<feature type="transmembrane region" description="Helical" evidence="1">
    <location>
        <begin position="857"/>
        <end position="876"/>
    </location>
</feature>
<evidence type="ECO:0000313" key="3">
    <source>
        <dbReference type="Proteomes" id="UP000033452"/>
    </source>
</evidence>
<evidence type="ECO:0000313" key="2">
    <source>
        <dbReference type="EMBL" id="KJZ10235.1"/>
    </source>
</evidence>
<sequence length="1030" mass="111864">MSWLSKWFIDNPVAANLLMAMIIAGGLLAFGQLRVESFPQIAPSSLSIHVAYPGGTARQIDESITQRVEESVSSVAGIKQITSQSQAGLSTVTIRKKPDADLGKLLEEVRNQVNAISHFPAQAEKPIVTRDEFTNLAAFVIVSAPRSDDALQQVARRVELALKTHPDISKVSNWGAREPRLFIEPKPEALQRYGMTIEQLANIMTQMSLETRSGQLQHEGGRITLRGDGYLNALGELNSLPVINGPAGEVTLGEVATVRRGYEQSDAIVRNNGMPGIALMVSTSQSDNLLDVSAAIRDTIAELKPVLAEDIELTTMADMAPYIEEQLQRLGSSAWQGLLIVILLLGVFLNLRLAFWVAAGIPVAICGTLYGMQLLDYSLNDITLFGFILVLGILVDDAVVVGEAIDEHQTSNANYKQAAYTGVESVTVATVFGVLTSIAAFSPMLWINNDLAKLFAGFSAVVILALCFSLVESKFILPSHLAAMAKKGARSGIIATIQNKARWALTQFIQRVYKPLLQLSLNHKRSTLVMFVSAFVLAYGLWLGGAIRSTLFPEIPGRYVTAKVTLEEGAPLGLQARALSQLELSAQKTNQALQAEYGLSTAPMNNVLAWSNGYGDIEVTAELTSEALNALPANTLSDAWRTQTGLIEGSYAQHFSAAEPPAGGTFLAISAADAQQAKQVSARLSSKLAGLPGVKDVRDDHQAAQRQIRVRLNAFGRQLGLTQAHLAQLVANALGEREVHRLLYQAQELKVVLRFDQRAIRTEHELLDMRVMLNDGQSVALGDVAELNDEYEPQTLQRRERARVINLYWSQDRTAGSPEQTLALLASEIEQLNALYPDVSIKPAGEYEEIEEVSKGFKGALILTLMLIYVLLAIPLKSYWQPLIIMAVIPFGFAGAIFGHAVMDLPVSLLSLFGMMAMTGIVVNDALVLMTRFNSEYRKGTEPGQALIVAGTARFRAIFLTTVTTVCGLLPLLFGTSEQVQYLKPAAVSLVFGELFATLITLFLIPVLLGAFYRKPKPVTVSQQEAATAG</sequence>
<dbReference type="Gene3D" id="3.30.70.1440">
    <property type="entry name" value="Multidrug efflux transporter AcrB pore domain"/>
    <property type="match status" value="1"/>
</dbReference>
<dbReference type="SUPFAM" id="SSF82866">
    <property type="entry name" value="Multidrug efflux transporter AcrB transmembrane domain"/>
    <property type="match status" value="2"/>
</dbReference>
<feature type="transmembrane region" description="Helical" evidence="1">
    <location>
        <begin position="12"/>
        <end position="30"/>
    </location>
</feature>
<dbReference type="SUPFAM" id="SSF82714">
    <property type="entry name" value="Multidrug efflux transporter AcrB TolC docking domain, DN and DC subdomains"/>
    <property type="match status" value="2"/>
</dbReference>
<feature type="transmembrane region" description="Helical" evidence="1">
    <location>
        <begin position="528"/>
        <end position="547"/>
    </location>
</feature>
<dbReference type="Gene3D" id="3.30.70.1320">
    <property type="entry name" value="Multidrug efflux transporter AcrB pore domain like"/>
    <property type="match status" value="1"/>
</dbReference>